<evidence type="ECO:0000313" key="1">
    <source>
        <dbReference type="EMBL" id="KAK6741679.1"/>
    </source>
</evidence>
<dbReference type="EMBL" id="JAVFWL010000003">
    <property type="protein sequence ID" value="KAK6741679.1"/>
    <property type="molecule type" value="Genomic_DNA"/>
</dbReference>
<comment type="caution">
    <text evidence="1">The sequence shown here is derived from an EMBL/GenBank/DDBJ whole genome shotgun (WGS) entry which is preliminary data.</text>
</comment>
<evidence type="ECO:0000313" key="2">
    <source>
        <dbReference type="Proteomes" id="UP001303046"/>
    </source>
</evidence>
<accession>A0ABR1CTL2</accession>
<gene>
    <name evidence="1" type="primary">Necator_chrIII.g10274</name>
    <name evidence="1" type="ORF">RB195_009509</name>
</gene>
<keyword evidence="2" id="KW-1185">Reference proteome</keyword>
<dbReference type="Proteomes" id="UP001303046">
    <property type="component" value="Unassembled WGS sequence"/>
</dbReference>
<sequence>MCVFLCSCSNSIGNEFICLIDILDIFMLLSACIGTVICVCGEKMDCVGKLEAFVTVDPKEEAYKSVESDSCSDIVEEVCDYGCPGRSHEDHTYCRPAETAPDSVQWNQSRDEVTPRDVEKSLKPPFVYVRNDRTWKFQKETVVATCGEDGQFFYHPDPFSPAPPFKGSPSAVKRMEYAAKRIDNRKYRGQREKVIASDQMDSATCSRCHMRFFLPFRHFKNRITYAVPENPYLLPMPRFRCPLCEQYSIIEL</sequence>
<reference evidence="1 2" key="1">
    <citation type="submission" date="2023-08" db="EMBL/GenBank/DDBJ databases">
        <title>A Necator americanus chromosomal reference genome.</title>
        <authorList>
            <person name="Ilik V."/>
            <person name="Petrzelkova K.J."/>
            <person name="Pardy F."/>
            <person name="Fuh T."/>
            <person name="Niatou-Singa F.S."/>
            <person name="Gouil Q."/>
            <person name="Baker L."/>
            <person name="Ritchie M.E."/>
            <person name="Jex A.R."/>
            <person name="Gazzola D."/>
            <person name="Li H."/>
            <person name="Toshio Fujiwara R."/>
            <person name="Zhan B."/>
            <person name="Aroian R.V."/>
            <person name="Pafco B."/>
            <person name="Schwarz E.M."/>
        </authorList>
    </citation>
    <scope>NUCLEOTIDE SEQUENCE [LARGE SCALE GENOMIC DNA]</scope>
    <source>
        <strain evidence="1 2">Aroian</strain>
        <tissue evidence="1">Whole animal</tissue>
    </source>
</reference>
<name>A0ABR1CTL2_NECAM</name>
<proteinExistence type="predicted"/>
<protein>
    <submittedName>
        <fullName evidence="1">Uncharacterized protein</fullName>
    </submittedName>
</protein>
<organism evidence="1 2">
    <name type="scientific">Necator americanus</name>
    <name type="common">Human hookworm</name>
    <dbReference type="NCBI Taxonomy" id="51031"/>
    <lineage>
        <taxon>Eukaryota</taxon>
        <taxon>Metazoa</taxon>
        <taxon>Ecdysozoa</taxon>
        <taxon>Nematoda</taxon>
        <taxon>Chromadorea</taxon>
        <taxon>Rhabditida</taxon>
        <taxon>Rhabditina</taxon>
        <taxon>Rhabditomorpha</taxon>
        <taxon>Strongyloidea</taxon>
        <taxon>Ancylostomatidae</taxon>
        <taxon>Bunostominae</taxon>
        <taxon>Necator</taxon>
    </lineage>
</organism>